<evidence type="ECO:0000313" key="2">
    <source>
        <dbReference type="EMBL" id="ABK24917.1"/>
    </source>
</evidence>
<evidence type="ECO:0000259" key="1">
    <source>
        <dbReference type="Pfam" id="PF22936"/>
    </source>
</evidence>
<dbReference type="AlphaFoldDB" id="A9NWA6"/>
<dbReference type="Pfam" id="PF22936">
    <property type="entry name" value="Pol_BBD"/>
    <property type="match status" value="1"/>
</dbReference>
<reference evidence="2" key="1">
    <citation type="journal article" date="2008" name="BMC Genomics">
        <title>A conifer genomics resource of 200,000 spruce (Picea spp.) ESTs and 6,464 high-quality, sequence-finished full-length cDNAs for Sitka spruce (Picea sitchensis).</title>
        <authorList>
            <person name="Ralph S.G."/>
            <person name="Chun H.J."/>
            <person name="Kolosova N."/>
            <person name="Cooper D."/>
            <person name="Oddy C."/>
            <person name="Ritland C.E."/>
            <person name="Kirkpatrick R."/>
            <person name="Moore R."/>
            <person name="Barber S."/>
            <person name="Holt R.A."/>
            <person name="Jones S.J."/>
            <person name="Marra M.A."/>
            <person name="Douglas C.J."/>
            <person name="Ritland K."/>
            <person name="Bohlmann J."/>
        </authorList>
    </citation>
    <scope>NUCLEOTIDE SEQUENCE</scope>
    <source>
        <tissue evidence="2">Bark</tissue>
    </source>
</reference>
<dbReference type="PANTHER" id="PTHR47592:SF27">
    <property type="entry name" value="OS08G0421700 PROTEIN"/>
    <property type="match status" value="1"/>
</dbReference>
<organism evidence="2">
    <name type="scientific">Picea sitchensis</name>
    <name type="common">Sitka spruce</name>
    <name type="synonym">Pinus sitchensis</name>
    <dbReference type="NCBI Taxonomy" id="3332"/>
    <lineage>
        <taxon>Eukaryota</taxon>
        <taxon>Viridiplantae</taxon>
        <taxon>Streptophyta</taxon>
        <taxon>Embryophyta</taxon>
        <taxon>Tracheophyta</taxon>
        <taxon>Spermatophyta</taxon>
        <taxon>Pinopsida</taxon>
        <taxon>Pinidae</taxon>
        <taxon>Conifers I</taxon>
        <taxon>Pinales</taxon>
        <taxon>Pinaceae</taxon>
        <taxon>Picea</taxon>
    </lineage>
</organism>
<accession>A9NWA6</accession>
<sequence length="173" mass="19631">MRPNSVHLLTFSKERKDAVEVLDQGMTRYQSTEDMCETISLLHYSTLTGTIEDDMWIIDNGASRHMMGDQARLSDLNERKTSYKVELGDKSTYPVEGFGQASIKLESGNHVHLSNVLYVPGLEKNLVSISCLEDKGNRIAFIDEKVLSWHKDSSIEDARVIGRHEGNLYRLLE</sequence>
<feature type="domain" description="Retrovirus-related Pol polyprotein from transposon TNT 1-94-like beta-barrel" evidence="1">
    <location>
        <begin position="56"/>
        <end position="136"/>
    </location>
</feature>
<dbReference type="InterPro" id="IPR054722">
    <property type="entry name" value="PolX-like_BBD"/>
</dbReference>
<name>A9NWA6_PICSI</name>
<protein>
    <recommendedName>
        <fullName evidence="1">Retrovirus-related Pol polyprotein from transposon TNT 1-94-like beta-barrel domain-containing protein</fullName>
    </recommendedName>
</protein>
<proteinExistence type="evidence at transcript level"/>
<dbReference type="EMBL" id="EF085614">
    <property type="protein sequence ID" value="ABK24917.1"/>
    <property type="molecule type" value="mRNA"/>
</dbReference>
<dbReference type="PANTHER" id="PTHR47592">
    <property type="entry name" value="PBF68 PROTEIN"/>
    <property type="match status" value="1"/>
</dbReference>